<keyword evidence="1" id="KW-0862">Zinc</keyword>
<evidence type="ECO:0000256" key="1">
    <source>
        <dbReference type="PROSITE-ProRule" id="PRU00042"/>
    </source>
</evidence>
<feature type="compositionally biased region" description="Basic and acidic residues" evidence="2">
    <location>
        <begin position="233"/>
        <end position="242"/>
    </location>
</feature>
<proteinExistence type="predicted"/>
<feature type="domain" description="C2H2-type" evidence="3">
    <location>
        <begin position="63"/>
        <end position="92"/>
    </location>
</feature>
<dbReference type="Gene3D" id="3.30.160.60">
    <property type="entry name" value="Classic Zinc Finger"/>
    <property type="match status" value="1"/>
</dbReference>
<keyword evidence="5" id="KW-1185">Reference proteome</keyword>
<evidence type="ECO:0000256" key="2">
    <source>
        <dbReference type="SAM" id="MobiDB-lite"/>
    </source>
</evidence>
<dbReference type="EMBL" id="KN818288">
    <property type="protein sequence ID" value="KIL61137.1"/>
    <property type="molecule type" value="Genomic_DNA"/>
</dbReference>
<reference evidence="4 5" key="1">
    <citation type="submission" date="2014-04" db="EMBL/GenBank/DDBJ databases">
        <title>Evolutionary Origins and Diversification of the Mycorrhizal Mutualists.</title>
        <authorList>
            <consortium name="DOE Joint Genome Institute"/>
            <consortium name="Mycorrhizal Genomics Consortium"/>
            <person name="Kohler A."/>
            <person name="Kuo A."/>
            <person name="Nagy L.G."/>
            <person name="Floudas D."/>
            <person name="Copeland A."/>
            <person name="Barry K.W."/>
            <person name="Cichocki N."/>
            <person name="Veneault-Fourrey C."/>
            <person name="LaButti K."/>
            <person name="Lindquist E.A."/>
            <person name="Lipzen A."/>
            <person name="Lundell T."/>
            <person name="Morin E."/>
            <person name="Murat C."/>
            <person name="Riley R."/>
            <person name="Ohm R."/>
            <person name="Sun H."/>
            <person name="Tunlid A."/>
            <person name="Henrissat B."/>
            <person name="Grigoriev I.V."/>
            <person name="Hibbett D.S."/>
            <person name="Martin F."/>
        </authorList>
    </citation>
    <scope>NUCLEOTIDE SEQUENCE [LARGE SCALE GENOMIC DNA]</scope>
    <source>
        <strain evidence="4 5">Koide BX008</strain>
    </source>
</reference>
<gene>
    <name evidence="4" type="ORF">M378DRAFT_199602</name>
</gene>
<dbReference type="OrthoDB" id="3265210at2759"/>
<dbReference type="Pfam" id="PF12874">
    <property type="entry name" value="zf-met"/>
    <property type="match status" value="1"/>
</dbReference>
<dbReference type="SMART" id="SM00355">
    <property type="entry name" value="ZnF_C2H2"/>
    <property type="match status" value="5"/>
</dbReference>
<dbReference type="Proteomes" id="UP000054549">
    <property type="component" value="Unassembled WGS sequence"/>
</dbReference>
<evidence type="ECO:0000259" key="3">
    <source>
        <dbReference type="PROSITE" id="PS50157"/>
    </source>
</evidence>
<keyword evidence="1" id="KW-0479">Metal-binding</keyword>
<dbReference type="PROSITE" id="PS00028">
    <property type="entry name" value="ZINC_FINGER_C2H2_1"/>
    <property type="match status" value="2"/>
</dbReference>
<evidence type="ECO:0000313" key="5">
    <source>
        <dbReference type="Proteomes" id="UP000054549"/>
    </source>
</evidence>
<protein>
    <recommendedName>
        <fullName evidence="3">C2H2-type domain-containing protein</fullName>
    </recommendedName>
</protein>
<feature type="domain" description="C2H2-type" evidence="3">
    <location>
        <begin position="3"/>
        <end position="32"/>
    </location>
</feature>
<dbReference type="AlphaFoldDB" id="A0A0C2WI24"/>
<dbReference type="GO" id="GO:0008270">
    <property type="term" value="F:zinc ion binding"/>
    <property type="evidence" value="ECO:0007669"/>
    <property type="project" value="UniProtKB-KW"/>
</dbReference>
<sequence length="452" mass="53845">MSYKCGNCFKSFTSKQGLVSHWEAKQHSPGPSENYCYQCDRHFTSKIGLEQHLQHSQVHQTSYRCSMCNKTFNSEWSLNQHDETYCHHCERQFQDGNARQQHYQKAAVHRDRYCSECQRLCEDEEEKQMHEIAHECQQGPFDSEDEEDMHNETDYGYYGGWSFGGEEEMHDKAYYNWYKWGGYDDAQNEAESLQSEEDEEVARQKAIEESRRKLAELEADKPLWEAAAKQRAKREDMERGSIRVEATPLHSVEKERLRAEVERKARALREAEEKRKEDERRQREAEEKRKKEDERRQREAAARRERERQQRRWAYIRIWTAERALERYKELSEEFDSTKFTAELLPLIIEAVPWPVLTPPARLNIADVDWDAVEKFFSSVRDLMRPQEYKAFVEKSHRRFHPDRWQSRSLWKTVVDETERDSMEGGEGGLNLIGCAALMLACPQLLIEWLRH</sequence>
<dbReference type="InterPro" id="IPR013087">
    <property type="entry name" value="Znf_C2H2_type"/>
</dbReference>
<organism evidence="4 5">
    <name type="scientific">Amanita muscaria (strain Koide BX008)</name>
    <dbReference type="NCBI Taxonomy" id="946122"/>
    <lineage>
        <taxon>Eukaryota</taxon>
        <taxon>Fungi</taxon>
        <taxon>Dikarya</taxon>
        <taxon>Basidiomycota</taxon>
        <taxon>Agaricomycotina</taxon>
        <taxon>Agaricomycetes</taxon>
        <taxon>Agaricomycetidae</taxon>
        <taxon>Agaricales</taxon>
        <taxon>Pluteineae</taxon>
        <taxon>Amanitaceae</taxon>
        <taxon>Amanita</taxon>
    </lineage>
</organism>
<name>A0A0C2WI24_AMAMK</name>
<feature type="region of interest" description="Disordered" evidence="2">
    <location>
        <begin position="269"/>
        <end position="297"/>
    </location>
</feature>
<feature type="region of interest" description="Disordered" evidence="2">
    <location>
        <begin position="226"/>
        <end position="247"/>
    </location>
</feature>
<dbReference type="HOGENOM" id="CLU_605441_0_0_1"/>
<keyword evidence="1" id="KW-0863">Zinc-finger</keyword>
<dbReference type="InParanoid" id="A0A0C2WI24"/>
<dbReference type="SUPFAM" id="SSF57667">
    <property type="entry name" value="beta-beta-alpha zinc fingers"/>
    <property type="match status" value="1"/>
</dbReference>
<dbReference type="PROSITE" id="PS50157">
    <property type="entry name" value="ZINC_FINGER_C2H2_2"/>
    <property type="match status" value="2"/>
</dbReference>
<dbReference type="InterPro" id="IPR036236">
    <property type="entry name" value="Znf_C2H2_sf"/>
</dbReference>
<evidence type="ECO:0000313" key="4">
    <source>
        <dbReference type="EMBL" id="KIL61137.1"/>
    </source>
</evidence>
<accession>A0A0C2WI24</accession>